<evidence type="ECO:0000259" key="1">
    <source>
        <dbReference type="Pfam" id="PF02036"/>
    </source>
</evidence>
<evidence type="ECO:0000313" key="2">
    <source>
        <dbReference type="EMBL" id="GHO45548.1"/>
    </source>
</evidence>
<dbReference type="SUPFAM" id="SSF55718">
    <property type="entry name" value="SCP-like"/>
    <property type="match status" value="1"/>
</dbReference>
<evidence type="ECO:0000313" key="3">
    <source>
        <dbReference type="Proteomes" id="UP000612362"/>
    </source>
</evidence>
<name>A0A8J3I2K4_9CHLR</name>
<dbReference type="InterPro" id="IPR003033">
    <property type="entry name" value="SCP2_sterol-bd_dom"/>
</dbReference>
<reference evidence="2" key="1">
    <citation type="submission" date="2020-10" db="EMBL/GenBank/DDBJ databases">
        <title>Taxonomic study of unclassified bacteria belonging to the class Ktedonobacteria.</title>
        <authorList>
            <person name="Yabe S."/>
            <person name="Wang C.M."/>
            <person name="Zheng Y."/>
            <person name="Sakai Y."/>
            <person name="Cavaletti L."/>
            <person name="Monciardini P."/>
            <person name="Donadio S."/>
        </authorList>
    </citation>
    <scope>NUCLEOTIDE SEQUENCE</scope>
    <source>
        <strain evidence="2">SOSP1-1</strain>
    </source>
</reference>
<dbReference type="Gene3D" id="3.30.1050.10">
    <property type="entry name" value="SCP2 sterol-binding domain"/>
    <property type="match status" value="1"/>
</dbReference>
<dbReference type="PANTHER" id="PTHR10094:SF25">
    <property type="entry name" value="SCP2 STEROL-BINDING DOMAIN-CONTAINING PROTEIN 1"/>
    <property type="match status" value="1"/>
</dbReference>
<comment type="caution">
    <text evidence="2">The sequence shown here is derived from an EMBL/GenBank/DDBJ whole genome shotgun (WGS) entry which is preliminary data.</text>
</comment>
<dbReference type="AlphaFoldDB" id="A0A8J3I2K4"/>
<sequence length="107" mass="11553">MTIAETFEALQSRFKPEGAAGLNKTFQFNITGEDAGVYAAKIENQTCQLIKGGVEKPDVTFTIKDTDLIALIGGQLDAMNAFMAGKVKVAGDMMLAMRLQGLFDFGR</sequence>
<organism evidence="2 3">
    <name type="scientific">Ktedonospora formicarum</name>
    <dbReference type="NCBI Taxonomy" id="2778364"/>
    <lineage>
        <taxon>Bacteria</taxon>
        <taxon>Bacillati</taxon>
        <taxon>Chloroflexota</taxon>
        <taxon>Ktedonobacteria</taxon>
        <taxon>Ktedonobacterales</taxon>
        <taxon>Ktedonobacteraceae</taxon>
        <taxon>Ktedonospora</taxon>
    </lineage>
</organism>
<protein>
    <recommendedName>
        <fullName evidence="1">SCP2 domain-containing protein</fullName>
    </recommendedName>
</protein>
<feature type="domain" description="SCP2" evidence="1">
    <location>
        <begin position="15"/>
        <end position="104"/>
    </location>
</feature>
<gene>
    <name evidence="2" type="ORF">KSX_37110</name>
</gene>
<dbReference type="Proteomes" id="UP000612362">
    <property type="component" value="Unassembled WGS sequence"/>
</dbReference>
<proteinExistence type="predicted"/>
<dbReference type="PANTHER" id="PTHR10094">
    <property type="entry name" value="STEROL CARRIER PROTEIN 2 SCP-2 FAMILY PROTEIN"/>
    <property type="match status" value="1"/>
</dbReference>
<dbReference type="InterPro" id="IPR036527">
    <property type="entry name" value="SCP2_sterol-bd_dom_sf"/>
</dbReference>
<keyword evidence="3" id="KW-1185">Reference proteome</keyword>
<dbReference type="RefSeq" id="WP_220194873.1">
    <property type="nucleotide sequence ID" value="NZ_BNJF01000001.1"/>
</dbReference>
<dbReference type="GO" id="GO:0005829">
    <property type="term" value="C:cytosol"/>
    <property type="evidence" value="ECO:0007669"/>
    <property type="project" value="TreeGrafter"/>
</dbReference>
<dbReference type="Pfam" id="PF02036">
    <property type="entry name" value="SCP2"/>
    <property type="match status" value="1"/>
</dbReference>
<accession>A0A8J3I2K4</accession>
<dbReference type="EMBL" id="BNJF01000001">
    <property type="protein sequence ID" value="GHO45548.1"/>
    <property type="molecule type" value="Genomic_DNA"/>
</dbReference>